<name>A0A023FLZ4_AMBCJ</name>
<feature type="domain" description="PID" evidence="2">
    <location>
        <begin position="22"/>
        <end position="158"/>
    </location>
</feature>
<feature type="region of interest" description="Disordered" evidence="1">
    <location>
        <begin position="254"/>
        <end position="302"/>
    </location>
</feature>
<reference evidence="3" key="1">
    <citation type="submission" date="2014-03" db="EMBL/GenBank/DDBJ databases">
        <title>The sialotranscriptome of Amblyomma triste, Amblyomma parvum and Amblyomma cajennense ticks, uncovered by 454-based RNA-seq.</title>
        <authorList>
            <person name="Garcia G.R."/>
            <person name="Gardinassi L.G."/>
            <person name="Ribeiro J.M."/>
            <person name="Anatriello E."/>
            <person name="Ferreira B.R."/>
            <person name="Moreira H.N."/>
            <person name="Mafra C."/>
            <person name="Olegario M.M."/>
            <person name="Szabo P.J."/>
            <person name="Miranda-Santos I.K."/>
            <person name="Maruyama S.R."/>
        </authorList>
    </citation>
    <scope>NUCLEOTIDE SEQUENCE</scope>
    <source>
        <strain evidence="3">Uberlandia</strain>
        <tissue evidence="3">Salivary glands</tissue>
    </source>
</reference>
<evidence type="ECO:0000313" key="3">
    <source>
        <dbReference type="EMBL" id="JAC22916.1"/>
    </source>
</evidence>
<dbReference type="EMBL" id="GBBK01001566">
    <property type="protein sequence ID" value="JAC22916.1"/>
    <property type="molecule type" value="mRNA"/>
</dbReference>
<sequence>MSSSWPPMFNKFWNKKSVTITEYDPTYKVVYLGNVLTPWAKGEGCVDKPLATLWKNYCTNVKQDIHMKLTVCNSGLKAVTKEHGLTEYWASRITHCTSVPTHPKIFCWIYRHEGRKMKQELRCHAVLCSKEEVARQMTTQLNQKLAAALQEFKREKLSRQKARLSLGSIYEQPAMPRRKQLLSTGSSNFRAPLERSRSAPKLTSIEEDEEDEDFGDEDEEFITTGSEHESTSDVVTDADLDSLSDHFMLGVGVRETDSVDSDSVEDMPNPQLRRRPLNSIDETVDEESDNVSDESGYSEEKI</sequence>
<dbReference type="CDD" id="cd01214">
    <property type="entry name" value="PTB_FAM43A"/>
    <property type="match status" value="1"/>
</dbReference>
<feature type="compositionally biased region" description="Acidic residues" evidence="1">
    <location>
        <begin position="205"/>
        <end position="218"/>
    </location>
</feature>
<feature type="region of interest" description="Disordered" evidence="1">
    <location>
        <begin position="177"/>
        <end position="218"/>
    </location>
</feature>
<organism evidence="3">
    <name type="scientific">Amblyomma cajennense</name>
    <name type="common">Cayenne tick</name>
    <name type="synonym">Acarus cajennensis</name>
    <dbReference type="NCBI Taxonomy" id="34607"/>
    <lineage>
        <taxon>Eukaryota</taxon>
        <taxon>Metazoa</taxon>
        <taxon>Ecdysozoa</taxon>
        <taxon>Arthropoda</taxon>
        <taxon>Chelicerata</taxon>
        <taxon>Arachnida</taxon>
        <taxon>Acari</taxon>
        <taxon>Parasitiformes</taxon>
        <taxon>Ixodida</taxon>
        <taxon>Ixodoidea</taxon>
        <taxon>Ixodidae</taxon>
        <taxon>Amblyomminae</taxon>
        <taxon>Amblyomma</taxon>
    </lineage>
</organism>
<dbReference type="InterPro" id="IPR051133">
    <property type="entry name" value="Adapter_Engulfment-Domain"/>
</dbReference>
<dbReference type="SMART" id="SM00462">
    <property type="entry name" value="PTB"/>
    <property type="match status" value="1"/>
</dbReference>
<dbReference type="Pfam" id="PF14719">
    <property type="entry name" value="PID_2"/>
    <property type="match status" value="1"/>
</dbReference>
<evidence type="ECO:0000256" key="1">
    <source>
        <dbReference type="SAM" id="MobiDB-lite"/>
    </source>
</evidence>
<dbReference type="PANTHER" id="PTHR11232">
    <property type="entry name" value="PHOSPHOTYROSINE INTERACTION DOMAIN-CONTAINING FAMILY MEMBER"/>
    <property type="match status" value="1"/>
</dbReference>
<proteinExistence type="evidence at transcript level"/>
<dbReference type="InterPro" id="IPR006020">
    <property type="entry name" value="PTB/PI_dom"/>
</dbReference>
<feature type="compositionally biased region" description="Acidic residues" evidence="1">
    <location>
        <begin position="282"/>
        <end position="292"/>
    </location>
</feature>
<dbReference type="InterPro" id="IPR011993">
    <property type="entry name" value="PH-like_dom_sf"/>
</dbReference>
<accession>A0A023FLZ4</accession>
<dbReference type="AlphaFoldDB" id="A0A023FLZ4"/>
<dbReference type="Gene3D" id="2.30.29.30">
    <property type="entry name" value="Pleckstrin-homology domain (PH domain)/Phosphotyrosine-binding domain (PTB)"/>
    <property type="match status" value="1"/>
</dbReference>
<evidence type="ECO:0000259" key="2">
    <source>
        <dbReference type="SMART" id="SM00462"/>
    </source>
</evidence>
<protein>
    <recommendedName>
        <fullName evidence="2">PID domain-containing protein</fullName>
    </recommendedName>
</protein>
<dbReference type="PANTHER" id="PTHR11232:SF2">
    <property type="entry name" value="FI05246P"/>
    <property type="match status" value="1"/>
</dbReference>
<dbReference type="InterPro" id="IPR033930">
    <property type="entry name" value="FAM43A/B_PTB"/>
</dbReference>
<dbReference type="SUPFAM" id="SSF50729">
    <property type="entry name" value="PH domain-like"/>
    <property type="match status" value="1"/>
</dbReference>